<feature type="coiled-coil region" evidence="1">
    <location>
        <begin position="60"/>
        <end position="87"/>
    </location>
</feature>
<dbReference type="AlphaFoldDB" id="A0A953ND25"/>
<gene>
    <name evidence="3" type="ORF">LAD73_02785</name>
</gene>
<evidence type="ECO:0000313" key="4">
    <source>
        <dbReference type="Proteomes" id="UP000772186"/>
    </source>
</evidence>
<dbReference type="RefSeq" id="WP_223644860.1">
    <property type="nucleotide sequence ID" value="NZ_JAIQBY010000036.1"/>
</dbReference>
<reference evidence="3 4" key="1">
    <citation type="submission" date="2021-09" db="EMBL/GenBank/DDBJ databases">
        <title>WGS of Mycoplasma sp. Zaradi2 strains.</title>
        <authorList>
            <person name="Spergser J."/>
        </authorList>
    </citation>
    <scope>NUCLEOTIDE SEQUENCE [LARGE SCALE GENOMIC DNA]</scope>
    <source>
        <strain evidence="3 4">1331</strain>
    </source>
</reference>
<protein>
    <recommendedName>
        <fullName evidence="5">Lipoprotein</fullName>
    </recommendedName>
</protein>
<keyword evidence="2" id="KW-0472">Membrane</keyword>
<keyword evidence="2" id="KW-0812">Transmembrane</keyword>
<evidence type="ECO:0000313" key="3">
    <source>
        <dbReference type="EMBL" id="MBZ4195627.1"/>
    </source>
</evidence>
<name>A0A953ND25_9MOLU</name>
<keyword evidence="4" id="KW-1185">Reference proteome</keyword>
<proteinExistence type="predicted"/>
<dbReference type="Proteomes" id="UP000772186">
    <property type="component" value="Unassembled WGS sequence"/>
</dbReference>
<comment type="caution">
    <text evidence="3">The sequence shown here is derived from an EMBL/GenBank/DDBJ whole genome shotgun (WGS) entry which is preliminary data.</text>
</comment>
<evidence type="ECO:0008006" key="5">
    <source>
        <dbReference type="Google" id="ProtNLM"/>
    </source>
</evidence>
<keyword evidence="1" id="KW-0175">Coiled coil</keyword>
<evidence type="ECO:0000256" key="1">
    <source>
        <dbReference type="SAM" id="Coils"/>
    </source>
</evidence>
<organism evidence="3 4">
    <name type="scientific">Mycoplasma tauri</name>
    <dbReference type="NCBI Taxonomy" id="547987"/>
    <lineage>
        <taxon>Bacteria</taxon>
        <taxon>Bacillati</taxon>
        <taxon>Mycoplasmatota</taxon>
        <taxon>Mollicutes</taxon>
        <taxon>Mycoplasmataceae</taxon>
        <taxon>Mycoplasma</taxon>
    </lineage>
</organism>
<accession>A0A953ND25</accession>
<dbReference type="EMBL" id="JAIQBY010000036">
    <property type="protein sequence ID" value="MBZ4195627.1"/>
    <property type="molecule type" value="Genomic_DNA"/>
</dbReference>
<sequence>MKNKKLYFGIAGIASTIIPMAVISVSCGKKSAKDEYIDLMRKSGVPQEDIDEIIKLNLSEEQYRKLIEVHKADIKKFEENNKMQNKQTQNN</sequence>
<evidence type="ECO:0000256" key="2">
    <source>
        <dbReference type="SAM" id="Phobius"/>
    </source>
</evidence>
<dbReference type="PROSITE" id="PS51257">
    <property type="entry name" value="PROKAR_LIPOPROTEIN"/>
    <property type="match status" value="1"/>
</dbReference>
<feature type="transmembrane region" description="Helical" evidence="2">
    <location>
        <begin position="6"/>
        <end position="27"/>
    </location>
</feature>
<keyword evidence="2" id="KW-1133">Transmembrane helix</keyword>